<dbReference type="PANTHER" id="PTHR46082:SF6">
    <property type="entry name" value="AAA+ ATPASE DOMAIN-CONTAINING PROTEIN-RELATED"/>
    <property type="match status" value="1"/>
</dbReference>
<protein>
    <recommendedName>
        <fullName evidence="3">Nucleoside phosphorylase domain-containing protein</fullName>
    </recommendedName>
</protein>
<dbReference type="GeneID" id="98159217"/>
<evidence type="ECO:0000313" key="1">
    <source>
        <dbReference type="EMBL" id="KAL2860063.1"/>
    </source>
</evidence>
<accession>A0ABR4L6C5</accession>
<proteinExistence type="predicted"/>
<name>A0ABR4L6C5_9EURO</name>
<organism evidence="1 2">
    <name type="scientific">Aspergillus pseudodeflectus</name>
    <dbReference type="NCBI Taxonomy" id="176178"/>
    <lineage>
        <taxon>Eukaryota</taxon>
        <taxon>Fungi</taxon>
        <taxon>Dikarya</taxon>
        <taxon>Ascomycota</taxon>
        <taxon>Pezizomycotina</taxon>
        <taxon>Eurotiomycetes</taxon>
        <taxon>Eurotiomycetidae</taxon>
        <taxon>Eurotiales</taxon>
        <taxon>Aspergillaceae</taxon>
        <taxon>Aspergillus</taxon>
        <taxon>Aspergillus subgen. Nidulantes</taxon>
    </lineage>
</organism>
<keyword evidence="2" id="KW-1185">Reference proteome</keyword>
<dbReference type="InterPro" id="IPR035994">
    <property type="entry name" value="Nucleoside_phosphorylase_sf"/>
</dbReference>
<dbReference type="RefSeq" id="XP_070904754.1">
    <property type="nucleotide sequence ID" value="XM_071044053.1"/>
</dbReference>
<comment type="caution">
    <text evidence="1">The sequence shown here is derived from an EMBL/GenBank/DDBJ whole genome shotgun (WGS) entry which is preliminary data.</text>
</comment>
<sequence length="289" mass="30706">MPPSKSPYPGTAYHIAWIASTQSDLSAALTLLDKNFGPPAEDCEPTAGDACTYATGLMAGHKVVLVCMNADLPQPFTADSVVHNMRYTFPNLRFAMLVGVGSAVPRYGLGCVRDVRLGDVVVGSQKGKKDGVVVYEVHNNGPVQSRTVNNRPSSVAKALTGSRANAPTSAATLNNASMIAARANTDVPTVHFGTIVSAKHPERIPVKLDGHCVESQAASLQSEWPCLGIRGMVDYWGDGGNGGREWRGYARASAAAFAKLFLQAVGEDELMRDRIVIEALAVRRGVKKA</sequence>
<dbReference type="PANTHER" id="PTHR46082">
    <property type="entry name" value="ATP/GTP-BINDING PROTEIN-RELATED"/>
    <property type="match status" value="1"/>
</dbReference>
<dbReference type="Gene3D" id="3.40.50.1580">
    <property type="entry name" value="Nucleoside phosphorylase domain"/>
    <property type="match status" value="1"/>
</dbReference>
<dbReference type="EMBL" id="JBFXLR010000002">
    <property type="protein sequence ID" value="KAL2860063.1"/>
    <property type="molecule type" value="Genomic_DNA"/>
</dbReference>
<dbReference type="InterPro" id="IPR053137">
    <property type="entry name" value="NLR-like"/>
</dbReference>
<evidence type="ECO:0000313" key="2">
    <source>
        <dbReference type="Proteomes" id="UP001610444"/>
    </source>
</evidence>
<dbReference type="Proteomes" id="UP001610444">
    <property type="component" value="Unassembled WGS sequence"/>
</dbReference>
<gene>
    <name evidence="1" type="ORF">BJX68DRAFT_261035</name>
</gene>
<reference evidence="1 2" key="1">
    <citation type="submission" date="2024-07" db="EMBL/GenBank/DDBJ databases">
        <title>Section-level genome sequencing and comparative genomics of Aspergillus sections Usti and Cavernicolus.</title>
        <authorList>
            <consortium name="Lawrence Berkeley National Laboratory"/>
            <person name="Nybo J.L."/>
            <person name="Vesth T.C."/>
            <person name="Theobald S."/>
            <person name="Frisvad J.C."/>
            <person name="Larsen T.O."/>
            <person name="Kjaerboelling I."/>
            <person name="Rothschild-Mancinelli K."/>
            <person name="Lyhne E.K."/>
            <person name="Kogle M.E."/>
            <person name="Barry K."/>
            <person name="Clum A."/>
            <person name="Na H."/>
            <person name="Ledsgaard L."/>
            <person name="Lin J."/>
            <person name="Lipzen A."/>
            <person name="Kuo A."/>
            <person name="Riley R."/>
            <person name="Mondo S."/>
            <person name="LaButti K."/>
            <person name="Haridas S."/>
            <person name="Pangalinan J."/>
            <person name="Salamov A.A."/>
            <person name="Simmons B.A."/>
            <person name="Magnuson J.K."/>
            <person name="Chen J."/>
            <person name="Drula E."/>
            <person name="Henrissat B."/>
            <person name="Wiebenga A."/>
            <person name="Lubbers R.J."/>
            <person name="Gomes A.C."/>
            <person name="Macurrencykelacurrency M.R."/>
            <person name="Stajich J."/>
            <person name="Grigoriev I.V."/>
            <person name="Mortensen U.H."/>
            <person name="De vries R.P."/>
            <person name="Baker S.E."/>
            <person name="Andersen M.R."/>
        </authorList>
    </citation>
    <scope>NUCLEOTIDE SEQUENCE [LARGE SCALE GENOMIC DNA]</scope>
    <source>
        <strain evidence="1 2">CBS 756.74</strain>
    </source>
</reference>
<dbReference type="SUPFAM" id="SSF53167">
    <property type="entry name" value="Purine and uridine phosphorylases"/>
    <property type="match status" value="1"/>
</dbReference>
<evidence type="ECO:0008006" key="3">
    <source>
        <dbReference type="Google" id="ProtNLM"/>
    </source>
</evidence>